<reference evidence="4" key="3">
    <citation type="submission" date="2025-09" db="UniProtKB">
        <authorList>
            <consortium name="Ensembl"/>
        </authorList>
    </citation>
    <scope>IDENTIFICATION</scope>
</reference>
<feature type="signal peptide" evidence="2">
    <location>
        <begin position="1"/>
        <end position="20"/>
    </location>
</feature>
<comment type="similarity">
    <text evidence="1">Belongs to the CRISP family.</text>
</comment>
<proteinExistence type="inferred from homology"/>
<feature type="domain" description="SCP" evidence="3">
    <location>
        <begin position="36"/>
        <end position="161"/>
    </location>
</feature>
<dbReference type="InterPro" id="IPR014044">
    <property type="entry name" value="CAP_dom"/>
</dbReference>
<evidence type="ECO:0000256" key="1">
    <source>
        <dbReference type="ARBA" id="ARBA00009923"/>
    </source>
</evidence>
<protein>
    <recommendedName>
        <fullName evidence="3">SCP domain-containing protein</fullName>
    </recommendedName>
</protein>
<evidence type="ECO:0000313" key="4">
    <source>
        <dbReference type="Ensembl" id="ENSCJPP00005019982.1"/>
    </source>
</evidence>
<reference evidence="4" key="1">
    <citation type="submission" date="2015-11" db="EMBL/GenBank/DDBJ databases">
        <authorList>
            <consortium name="International Coturnix japonica Genome Analysis Consortium"/>
            <person name="Warren W."/>
            <person name="Burt D.W."/>
            <person name="Antin P.B."/>
            <person name="Lanford R."/>
            <person name="Gros J."/>
            <person name="Wilson R.K."/>
        </authorList>
    </citation>
    <scope>NUCLEOTIDE SEQUENCE [LARGE SCALE GENOMIC DNA]</scope>
</reference>
<sequence>MRLWAVVMVVAVVEVAVTVGAVSRRRSALPSISDKAFIRDCVRSHNVFRRNVNPPASNMRFMTWDAALARTARAWANKCIFDHNVYLSVKYYGHPYFTSIGENLWIGSHQIFNAKDAIKAWHDEVRSYNYSLETCSKACGHYTQVRIILTKTFCVVHNLVPTR</sequence>
<dbReference type="SMART" id="SM00198">
    <property type="entry name" value="SCP"/>
    <property type="match status" value="1"/>
</dbReference>
<keyword evidence="2" id="KW-0732">Signal</keyword>
<dbReference type="PRINTS" id="PR00838">
    <property type="entry name" value="V5ALLERGEN"/>
</dbReference>
<reference evidence="4" key="2">
    <citation type="submission" date="2025-08" db="UniProtKB">
        <authorList>
            <consortium name="Ensembl"/>
        </authorList>
    </citation>
    <scope>IDENTIFICATION</scope>
</reference>
<dbReference type="InterPro" id="IPR035940">
    <property type="entry name" value="CAP_sf"/>
</dbReference>
<evidence type="ECO:0000313" key="5">
    <source>
        <dbReference type="Proteomes" id="UP000694412"/>
    </source>
</evidence>
<dbReference type="InterPro" id="IPR002413">
    <property type="entry name" value="V5_allergen-like"/>
</dbReference>
<dbReference type="Gene3D" id="3.40.33.10">
    <property type="entry name" value="CAP"/>
    <property type="match status" value="1"/>
</dbReference>
<dbReference type="InterPro" id="IPR001283">
    <property type="entry name" value="CRISP-related"/>
</dbReference>
<dbReference type="GeneTree" id="ENSGT00940000165853"/>
<evidence type="ECO:0000259" key="3">
    <source>
        <dbReference type="SMART" id="SM00198"/>
    </source>
</evidence>
<name>A0A8C2TWL9_COTJA</name>
<dbReference type="PANTHER" id="PTHR10334">
    <property type="entry name" value="CYSTEINE-RICH SECRETORY PROTEIN-RELATED"/>
    <property type="match status" value="1"/>
</dbReference>
<dbReference type="Ensembl" id="ENSCJPT00005027605.1">
    <property type="protein sequence ID" value="ENSCJPP00005019982.1"/>
    <property type="gene ID" value="ENSCJPG00005016143.1"/>
</dbReference>
<keyword evidence="5" id="KW-1185">Reference proteome</keyword>
<organism evidence="4 5">
    <name type="scientific">Coturnix japonica</name>
    <name type="common">Japanese quail</name>
    <name type="synonym">Coturnix coturnix japonica</name>
    <dbReference type="NCBI Taxonomy" id="93934"/>
    <lineage>
        <taxon>Eukaryota</taxon>
        <taxon>Metazoa</taxon>
        <taxon>Chordata</taxon>
        <taxon>Craniata</taxon>
        <taxon>Vertebrata</taxon>
        <taxon>Euteleostomi</taxon>
        <taxon>Archelosauria</taxon>
        <taxon>Archosauria</taxon>
        <taxon>Dinosauria</taxon>
        <taxon>Saurischia</taxon>
        <taxon>Theropoda</taxon>
        <taxon>Coelurosauria</taxon>
        <taxon>Aves</taxon>
        <taxon>Neognathae</taxon>
        <taxon>Galloanserae</taxon>
        <taxon>Galliformes</taxon>
        <taxon>Phasianidae</taxon>
        <taxon>Perdicinae</taxon>
        <taxon>Coturnix</taxon>
    </lineage>
</organism>
<feature type="chain" id="PRO_5034373296" description="SCP domain-containing protein" evidence="2">
    <location>
        <begin position="21"/>
        <end position="163"/>
    </location>
</feature>
<dbReference type="AlphaFoldDB" id="A0A8C2TWL9"/>
<dbReference type="PRINTS" id="PR00837">
    <property type="entry name" value="V5TPXLIKE"/>
</dbReference>
<accession>A0A8C2TWL9</accession>
<dbReference type="Proteomes" id="UP000694412">
    <property type="component" value="Chromosome 1"/>
</dbReference>
<evidence type="ECO:0000256" key="2">
    <source>
        <dbReference type="SAM" id="SignalP"/>
    </source>
</evidence>
<dbReference type="Pfam" id="PF00188">
    <property type="entry name" value="CAP"/>
    <property type="match status" value="1"/>
</dbReference>
<dbReference type="SUPFAM" id="SSF55797">
    <property type="entry name" value="PR-1-like"/>
    <property type="match status" value="1"/>
</dbReference>